<keyword evidence="2" id="KW-1185">Reference proteome</keyword>
<sequence>MIRNLLKKAKVKLYKFKPDYSPFDEKWISGQMNYRFGSFLALTQNQDANRSLLSLCSLQNMQMPIEVVLKTLEQVQELKFVIKNTNGKSLNIRKLTVQSGLLADGSFYEIVKVLQVYELVIQQKINNLNKQPINLHLMPACVQVLKLDIPHNWKFLDSEQIPDVKIRLQRLKINVSFDYQLAFVLNRVQPWFSLIINCKRGYTQVNTEAIGHKAFEGIKNLTFRISSIDRNFLESIQPIGPTNKYIIGLKPSLIMFRFLLEYFSEYLDQYPTEVTQEEIYGSLISEYQDSSLKEIGKIILIPSIKKRFDCIYLKKDWGIEIREVLQKPSNYINTATKLFKLTFNHDFPLLIETIEFTLLALVNIIEFRLIIAIDQVSNYKKVEPQAIDFNHEYLKNIKSLPLKKFRTKFRTLEQLHHMHYSIICEIIKKSAKINTLDIKDVILNDGQRYNYNKLLKSVQSPQSIKKLSLRLDDFIVIEQQIDILTQFNNVRSLVLQASEFGEHQAIQTKKVLTLLEKVKKLKIITAKFIAGGMEHLFGDVLPQKGLEVEYISISDCIPDYNLLKQFGKGSQEQGRAKPLLIQITSATSNDKVTYDEYLKLTEEFSAIKFDINVQMPQ</sequence>
<name>A0A8J8NX05_HALGN</name>
<dbReference type="AlphaFoldDB" id="A0A8J8NX05"/>
<dbReference type="EMBL" id="RRYP01005733">
    <property type="protein sequence ID" value="TNV81790.1"/>
    <property type="molecule type" value="Genomic_DNA"/>
</dbReference>
<evidence type="ECO:0000313" key="1">
    <source>
        <dbReference type="EMBL" id="TNV81790.1"/>
    </source>
</evidence>
<dbReference type="Proteomes" id="UP000785679">
    <property type="component" value="Unassembled WGS sequence"/>
</dbReference>
<evidence type="ECO:0000313" key="2">
    <source>
        <dbReference type="Proteomes" id="UP000785679"/>
    </source>
</evidence>
<gene>
    <name evidence="1" type="ORF">FGO68_gene7659</name>
</gene>
<reference evidence="1" key="1">
    <citation type="submission" date="2019-06" db="EMBL/GenBank/DDBJ databases">
        <authorList>
            <person name="Zheng W."/>
        </authorList>
    </citation>
    <scope>NUCLEOTIDE SEQUENCE</scope>
    <source>
        <strain evidence="1">QDHG01</strain>
    </source>
</reference>
<proteinExistence type="predicted"/>
<accession>A0A8J8NX05</accession>
<comment type="caution">
    <text evidence="1">The sequence shown here is derived from an EMBL/GenBank/DDBJ whole genome shotgun (WGS) entry which is preliminary data.</text>
</comment>
<protein>
    <submittedName>
        <fullName evidence="1">Uncharacterized protein</fullName>
    </submittedName>
</protein>
<organism evidence="1 2">
    <name type="scientific">Halteria grandinella</name>
    <dbReference type="NCBI Taxonomy" id="5974"/>
    <lineage>
        <taxon>Eukaryota</taxon>
        <taxon>Sar</taxon>
        <taxon>Alveolata</taxon>
        <taxon>Ciliophora</taxon>
        <taxon>Intramacronucleata</taxon>
        <taxon>Spirotrichea</taxon>
        <taxon>Stichotrichia</taxon>
        <taxon>Sporadotrichida</taxon>
        <taxon>Halteriidae</taxon>
        <taxon>Halteria</taxon>
    </lineage>
</organism>